<proteinExistence type="predicted"/>
<comment type="caution">
    <text evidence="5">The sequence shown here is derived from an EMBL/GenBank/DDBJ whole genome shotgun (WGS) entry which is preliminary data.</text>
</comment>
<dbReference type="InterPro" id="IPR010998">
    <property type="entry name" value="Integrase_recombinase_N"/>
</dbReference>
<gene>
    <name evidence="5" type="ORF">B7Z70_12695</name>
</gene>
<feature type="domain" description="Tyr recombinase" evidence="4">
    <location>
        <begin position="166"/>
        <end position="331"/>
    </location>
</feature>
<dbReference type="Proteomes" id="UP000216779">
    <property type="component" value="Unassembled WGS sequence"/>
</dbReference>
<dbReference type="SUPFAM" id="SSF56349">
    <property type="entry name" value="DNA breaking-rejoining enzymes"/>
    <property type="match status" value="1"/>
</dbReference>
<dbReference type="PROSITE" id="PS51898">
    <property type="entry name" value="TYR_RECOMBINASE"/>
    <property type="match status" value="1"/>
</dbReference>
<evidence type="ECO:0000259" key="4">
    <source>
        <dbReference type="PROSITE" id="PS51898"/>
    </source>
</evidence>
<evidence type="ECO:0000256" key="1">
    <source>
        <dbReference type="ARBA" id="ARBA00022908"/>
    </source>
</evidence>
<dbReference type="PANTHER" id="PTHR30349:SF94">
    <property type="entry name" value="INTEGRASE_RECOMBINASE HI_1414-RELATED"/>
    <property type="match status" value="1"/>
</dbReference>
<dbReference type="Gene3D" id="1.10.150.130">
    <property type="match status" value="1"/>
</dbReference>
<accession>A0A257SN89</accession>
<name>A0A257SN89_9PROT</name>
<dbReference type="InterPro" id="IPR011010">
    <property type="entry name" value="DNA_brk_join_enz"/>
</dbReference>
<evidence type="ECO:0000256" key="2">
    <source>
        <dbReference type="ARBA" id="ARBA00023125"/>
    </source>
</evidence>
<dbReference type="InterPro" id="IPR050090">
    <property type="entry name" value="Tyrosine_recombinase_XerCD"/>
</dbReference>
<dbReference type="AlphaFoldDB" id="A0A257SN89"/>
<dbReference type="GO" id="GO:0015074">
    <property type="term" value="P:DNA integration"/>
    <property type="evidence" value="ECO:0007669"/>
    <property type="project" value="UniProtKB-KW"/>
</dbReference>
<evidence type="ECO:0000313" key="5">
    <source>
        <dbReference type="EMBL" id="OYV73880.1"/>
    </source>
</evidence>
<dbReference type="Pfam" id="PF00589">
    <property type="entry name" value="Phage_integrase"/>
    <property type="match status" value="1"/>
</dbReference>
<reference evidence="5 6" key="1">
    <citation type="submission" date="2017-03" db="EMBL/GenBank/DDBJ databases">
        <title>Lifting the veil on microbial sulfur biogeochemistry in mining wastewaters.</title>
        <authorList>
            <person name="Kantor R.S."/>
            <person name="Colenbrander Nelson T."/>
            <person name="Marshall S."/>
            <person name="Bennett D."/>
            <person name="Apte S."/>
            <person name="Camacho D."/>
            <person name="Thomas B.C."/>
            <person name="Warren L.A."/>
            <person name="Banfield J.F."/>
        </authorList>
    </citation>
    <scope>NUCLEOTIDE SEQUENCE [LARGE SCALE GENOMIC DNA]</scope>
    <source>
        <strain evidence="5">21-59-9</strain>
    </source>
</reference>
<protein>
    <recommendedName>
        <fullName evidence="4">Tyr recombinase domain-containing protein</fullName>
    </recommendedName>
</protein>
<dbReference type="InterPro" id="IPR013762">
    <property type="entry name" value="Integrase-like_cat_sf"/>
</dbReference>
<keyword evidence="3" id="KW-0233">DNA recombination</keyword>
<dbReference type="GO" id="GO:0003677">
    <property type="term" value="F:DNA binding"/>
    <property type="evidence" value="ECO:0007669"/>
    <property type="project" value="UniProtKB-KW"/>
</dbReference>
<evidence type="ECO:0000256" key="3">
    <source>
        <dbReference type="ARBA" id="ARBA00023172"/>
    </source>
</evidence>
<dbReference type="PANTHER" id="PTHR30349">
    <property type="entry name" value="PHAGE INTEGRASE-RELATED"/>
    <property type="match status" value="1"/>
</dbReference>
<dbReference type="EMBL" id="NCBC01000635">
    <property type="protein sequence ID" value="OYV73880.1"/>
    <property type="molecule type" value="Genomic_DNA"/>
</dbReference>
<dbReference type="GO" id="GO:0006310">
    <property type="term" value="P:DNA recombination"/>
    <property type="evidence" value="ECO:0007669"/>
    <property type="project" value="UniProtKB-KW"/>
</dbReference>
<organism evidence="5 6">
    <name type="scientific">Acidithiobacillus ferrivorans</name>
    <dbReference type="NCBI Taxonomy" id="160808"/>
    <lineage>
        <taxon>Bacteria</taxon>
        <taxon>Pseudomonadati</taxon>
        <taxon>Pseudomonadota</taxon>
        <taxon>Acidithiobacillia</taxon>
        <taxon>Acidithiobacillales</taxon>
        <taxon>Acidithiobacillaceae</taxon>
        <taxon>Acidithiobacillus</taxon>
    </lineage>
</organism>
<sequence>MATFVERSGPDGKPVWQVKIRRRGYPPQSATFDTRAKAETWAKHVETDMDRGTFASDTEAASTTLAEALDRYEREITPHKKGAHDEHYKLNVWRKSLLALRFLSSIQGKDLALWRDAELKRGSAPGTIRRRIALLSHVFVIAKREWGMSSLINPTDNIRLPPPGRARERRLVVDEYPRLLATARVYGGEIGPLITWAIETAMRRGEIAAMRWEHLDRKARVLLIPETKNGTPRRVPLSVAALAVLDGLPRRIDGRVWGMRPDSISQAFERVCGAAGIEGLTFHDLRHEATSRLFEKGLNPMQVAAITGHKTLQMLKRYTHLRAEDLVGMLG</sequence>
<dbReference type="InterPro" id="IPR002104">
    <property type="entry name" value="Integrase_catalytic"/>
</dbReference>
<keyword evidence="1" id="KW-0229">DNA integration</keyword>
<dbReference type="CDD" id="cd00796">
    <property type="entry name" value="INT_Rci_Hp1_C"/>
    <property type="match status" value="1"/>
</dbReference>
<dbReference type="Gene3D" id="1.10.443.10">
    <property type="entry name" value="Intergrase catalytic core"/>
    <property type="match status" value="1"/>
</dbReference>
<evidence type="ECO:0000313" key="6">
    <source>
        <dbReference type="Proteomes" id="UP000216779"/>
    </source>
</evidence>
<keyword evidence="2" id="KW-0238">DNA-binding</keyword>